<dbReference type="OrthoDB" id="13834at10239"/>
<dbReference type="EMBL" id="JQ015307">
    <property type="protein sequence ID" value="AEZ66184.1"/>
    <property type="molecule type" value="Genomic_DNA"/>
</dbReference>
<evidence type="ECO:0008006" key="3">
    <source>
        <dbReference type="Google" id="ProtNLM"/>
    </source>
</evidence>
<dbReference type="KEGG" id="vg:14515213"/>
<evidence type="ECO:0000313" key="1">
    <source>
        <dbReference type="EMBL" id="AEZ66184.1"/>
    </source>
</evidence>
<evidence type="ECO:0000313" key="2">
    <source>
        <dbReference type="Proteomes" id="UP000010999"/>
    </source>
</evidence>
<dbReference type="InterPro" id="IPR019701">
    <property type="entry name" value="Phage_P22_NinX"/>
</dbReference>
<dbReference type="RefSeq" id="YP_007392480.1">
    <property type="nucleotide sequence ID" value="NC_020201.1"/>
</dbReference>
<dbReference type="Proteomes" id="UP000010999">
    <property type="component" value="Segment"/>
</dbReference>
<organism evidence="1 2">
    <name type="scientific">Pectobacterium phage phiTE</name>
    <dbReference type="NCBI Taxonomy" id="1116482"/>
    <lineage>
        <taxon>Viruses</taxon>
        <taxon>Duplodnaviria</taxon>
        <taxon>Heunggongvirae</taxon>
        <taxon>Uroviricota</taxon>
        <taxon>Caudoviricetes</taxon>
        <taxon>Vequintavirinae</taxon>
        <taxon>Certrevirus</taxon>
        <taxon>Certrevirus phiTE</taxon>
    </lineage>
</organism>
<protein>
    <recommendedName>
        <fullName evidence="3">NinX</fullName>
    </recommendedName>
</protein>
<reference evidence="1 2" key="2">
    <citation type="journal article" date="2012" name="PLoS Genet.">
        <title>Viral evasion of a bacterial suicide system by RNA-based molecular mimicry enables infectious altruism.</title>
        <authorList>
            <person name="Blower T.R."/>
            <person name="Evans T.J."/>
            <person name="Przybilski R."/>
            <person name="Fineran P.C."/>
            <person name="Salmond G.P."/>
        </authorList>
    </citation>
    <scope>NUCLEOTIDE SEQUENCE [LARGE SCALE GENOMIC DNA]</scope>
</reference>
<gene>
    <name evidence="1" type="ORF">phiTE_018</name>
</gene>
<reference evidence="2" key="1">
    <citation type="submission" date="2011-11" db="EMBL/GenBank/DDBJ databases">
        <title>Escape from toxin-antitoxin mediated abortive infection can occur by recombination within a generalized transducing phage of Pectobacterium atrosepticum.</title>
        <authorList>
            <person name="Blower T.R."/>
            <person name="Evans T.J."/>
            <person name="Przybilski R."/>
            <person name="Fineran P.C."/>
            <person name="Salmond G.P.C."/>
        </authorList>
    </citation>
    <scope>NUCLEOTIDE SEQUENCE [LARGE SCALE GENOMIC DNA]</scope>
</reference>
<dbReference type="GeneID" id="14515213"/>
<dbReference type="Pfam" id="PF10765">
    <property type="entry name" value="Phage_P22_NinX"/>
    <property type="match status" value="1"/>
</dbReference>
<accession>K9L3P6</accession>
<sequence length="122" mass="13744">MSENKSTSRILMDYSKLSDAEINAAVAKRFPDRFMFNDEGIPYSLESDSMAAYSGSDFDEVEFDPCNNPADAWPIIFEKGIGLRKQSNGVWSVTQPGGKWPQYSDKPLRAAMIVFLMMQESE</sequence>
<name>K9L3P6_9CAUD</name>
<keyword evidence="2" id="KW-1185">Reference proteome</keyword>
<proteinExistence type="predicted"/>